<evidence type="ECO:0000313" key="3">
    <source>
        <dbReference type="Proteomes" id="UP000694888"/>
    </source>
</evidence>
<gene>
    <name evidence="4" type="primary">LOC101864316</name>
</gene>
<protein>
    <submittedName>
        <fullName evidence="4">Uncharacterized protein LOC101864316</fullName>
    </submittedName>
</protein>
<sequence>MASARVSGRVHVISSCVLVILMVGPGRADTLPSTQFVLKQSDVKILGLQPDEASGIAVSRKHKDVVYSFNDSGGKNRIYAINATSGRSLGVFTFGNFTPYDMEDIAVAPCTSGSADSCIYLADTGYQNYAPPPRNTIYRVKEPATLGDQNLAIHGELKFTWAEPNCDTMLVDPQGIVYVISSKVGGHGVMGKLPNSGWTSGDQRVKPERTVVTSAVASFTPPNPDWFNEGPTGADISSDGKEMLIRTYEQVLYWYVPDGDYLTAASNQTGRPVTSHPEPQGEGVAWTPDGKGYYTTSEGLHPYIYYFEREDRPIVG</sequence>
<evidence type="ECO:0000256" key="1">
    <source>
        <dbReference type="SAM" id="MobiDB-lite"/>
    </source>
</evidence>
<keyword evidence="2" id="KW-0732">Signal</keyword>
<proteinExistence type="predicted"/>
<feature type="chain" id="PRO_5046098495" evidence="2">
    <location>
        <begin position="29"/>
        <end position="316"/>
    </location>
</feature>
<evidence type="ECO:0000256" key="2">
    <source>
        <dbReference type="SAM" id="SignalP"/>
    </source>
</evidence>
<keyword evidence="3" id="KW-1185">Reference proteome</keyword>
<dbReference type="GeneID" id="101864316"/>
<feature type="region of interest" description="Disordered" evidence="1">
    <location>
        <begin position="266"/>
        <end position="289"/>
    </location>
</feature>
<dbReference type="Proteomes" id="UP000694888">
    <property type="component" value="Unplaced"/>
</dbReference>
<reference evidence="4" key="1">
    <citation type="submission" date="2025-08" db="UniProtKB">
        <authorList>
            <consortium name="RefSeq"/>
        </authorList>
    </citation>
    <scope>IDENTIFICATION</scope>
</reference>
<dbReference type="SUPFAM" id="SSF82171">
    <property type="entry name" value="DPP6 N-terminal domain-like"/>
    <property type="match status" value="1"/>
</dbReference>
<feature type="signal peptide" evidence="2">
    <location>
        <begin position="1"/>
        <end position="28"/>
    </location>
</feature>
<organism evidence="3 4">
    <name type="scientific">Aplysia californica</name>
    <name type="common">California sea hare</name>
    <dbReference type="NCBI Taxonomy" id="6500"/>
    <lineage>
        <taxon>Eukaryota</taxon>
        <taxon>Metazoa</taxon>
        <taxon>Spiralia</taxon>
        <taxon>Lophotrochozoa</taxon>
        <taxon>Mollusca</taxon>
        <taxon>Gastropoda</taxon>
        <taxon>Heterobranchia</taxon>
        <taxon>Euthyneura</taxon>
        <taxon>Tectipleura</taxon>
        <taxon>Aplysiida</taxon>
        <taxon>Aplysioidea</taxon>
        <taxon>Aplysiidae</taxon>
        <taxon>Aplysia</taxon>
    </lineage>
</organism>
<dbReference type="RefSeq" id="XP_005103217.2">
    <property type="nucleotide sequence ID" value="XM_005103160.3"/>
</dbReference>
<evidence type="ECO:0000313" key="4">
    <source>
        <dbReference type="RefSeq" id="XP_005103217.2"/>
    </source>
</evidence>
<accession>A0ABM0JWK5</accession>
<name>A0ABM0JWK5_APLCA</name>